<protein>
    <submittedName>
        <fullName evidence="2">Uncharacterized protein</fullName>
    </submittedName>
</protein>
<reference evidence="2 3" key="1">
    <citation type="journal article" date="2012" name="Science">
        <title>The Paleozoic origin of enzymatic lignin decomposition reconstructed from 31 fungal genomes.</title>
        <authorList>
            <person name="Floudas D."/>
            <person name="Binder M."/>
            <person name="Riley R."/>
            <person name="Barry K."/>
            <person name="Blanchette R.A."/>
            <person name="Henrissat B."/>
            <person name="Martinez A.T."/>
            <person name="Otillar R."/>
            <person name="Spatafora J.W."/>
            <person name="Yadav J.S."/>
            <person name="Aerts A."/>
            <person name="Benoit I."/>
            <person name="Boyd A."/>
            <person name="Carlson A."/>
            <person name="Copeland A."/>
            <person name="Coutinho P.M."/>
            <person name="de Vries R.P."/>
            <person name="Ferreira P."/>
            <person name="Findley K."/>
            <person name="Foster B."/>
            <person name="Gaskell J."/>
            <person name="Glotzer D."/>
            <person name="Gorecki P."/>
            <person name="Heitman J."/>
            <person name="Hesse C."/>
            <person name="Hori C."/>
            <person name="Igarashi K."/>
            <person name="Jurgens J.A."/>
            <person name="Kallen N."/>
            <person name="Kersten P."/>
            <person name="Kohler A."/>
            <person name="Kuees U."/>
            <person name="Kumar T.K.A."/>
            <person name="Kuo A."/>
            <person name="LaButti K."/>
            <person name="Larrondo L.F."/>
            <person name="Lindquist E."/>
            <person name="Ling A."/>
            <person name="Lombard V."/>
            <person name="Lucas S."/>
            <person name="Lundell T."/>
            <person name="Martin R."/>
            <person name="McLaughlin D.J."/>
            <person name="Morgenstern I."/>
            <person name="Morin E."/>
            <person name="Murat C."/>
            <person name="Nagy L.G."/>
            <person name="Nolan M."/>
            <person name="Ohm R.A."/>
            <person name="Patyshakuliyeva A."/>
            <person name="Rokas A."/>
            <person name="Ruiz-Duenas F.J."/>
            <person name="Sabat G."/>
            <person name="Salamov A."/>
            <person name="Samejima M."/>
            <person name="Schmutz J."/>
            <person name="Slot J.C."/>
            <person name="St John F."/>
            <person name="Stenlid J."/>
            <person name="Sun H."/>
            <person name="Sun S."/>
            <person name="Syed K."/>
            <person name="Tsang A."/>
            <person name="Wiebenga A."/>
            <person name="Young D."/>
            <person name="Pisabarro A."/>
            <person name="Eastwood D.C."/>
            <person name="Martin F."/>
            <person name="Cullen D."/>
            <person name="Grigoriev I.V."/>
            <person name="Hibbett D.S."/>
        </authorList>
    </citation>
    <scope>NUCLEOTIDE SEQUENCE</scope>
    <source>
        <strain evidence="3">FP-58527</strain>
    </source>
</reference>
<dbReference type="HOGENOM" id="CLU_360939_0_0_1"/>
<proteinExistence type="predicted"/>
<feature type="region of interest" description="Disordered" evidence="1">
    <location>
        <begin position="592"/>
        <end position="630"/>
    </location>
</feature>
<dbReference type="AlphaFoldDB" id="S8E435"/>
<evidence type="ECO:0000256" key="1">
    <source>
        <dbReference type="SAM" id="MobiDB-lite"/>
    </source>
</evidence>
<accession>S8E435</accession>
<gene>
    <name evidence="2" type="ORF">FOMPIDRAFT_1016808</name>
</gene>
<feature type="compositionally biased region" description="Polar residues" evidence="1">
    <location>
        <begin position="326"/>
        <end position="339"/>
    </location>
</feature>
<feature type="compositionally biased region" description="Polar residues" evidence="1">
    <location>
        <begin position="677"/>
        <end position="694"/>
    </location>
</feature>
<feature type="region of interest" description="Disordered" evidence="1">
    <location>
        <begin position="281"/>
        <end position="347"/>
    </location>
</feature>
<dbReference type="OrthoDB" id="2803872at2759"/>
<evidence type="ECO:0000313" key="3">
    <source>
        <dbReference type="Proteomes" id="UP000015241"/>
    </source>
</evidence>
<organism evidence="2 3">
    <name type="scientific">Fomitopsis schrenkii</name>
    <name type="common">Brown rot fungus</name>
    <dbReference type="NCBI Taxonomy" id="2126942"/>
    <lineage>
        <taxon>Eukaryota</taxon>
        <taxon>Fungi</taxon>
        <taxon>Dikarya</taxon>
        <taxon>Basidiomycota</taxon>
        <taxon>Agaricomycotina</taxon>
        <taxon>Agaricomycetes</taxon>
        <taxon>Polyporales</taxon>
        <taxon>Fomitopsis</taxon>
    </lineage>
</organism>
<dbReference type="STRING" id="743788.S8E435"/>
<keyword evidence="3" id="KW-1185">Reference proteome</keyword>
<feature type="region of interest" description="Disordered" evidence="1">
    <location>
        <begin position="670"/>
        <end position="766"/>
    </location>
</feature>
<feature type="compositionally biased region" description="Basic residues" evidence="1">
    <location>
        <begin position="750"/>
        <end position="766"/>
    </location>
</feature>
<feature type="compositionally biased region" description="Polar residues" evidence="1">
    <location>
        <begin position="594"/>
        <end position="624"/>
    </location>
</feature>
<name>S8E435_FOMSC</name>
<evidence type="ECO:0000313" key="2">
    <source>
        <dbReference type="EMBL" id="EPS99881.1"/>
    </source>
</evidence>
<dbReference type="InParanoid" id="S8E435"/>
<dbReference type="EMBL" id="KE504153">
    <property type="protein sequence ID" value="EPS99881.1"/>
    <property type="molecule type" value="Genomic_DNA"/>
</dbReference>
<feature type="compositionally biased region" description="Basic and acidic residues" evidence="1">
    <location>
        <begin position="281"/>
        <end position="293"/>
    </location>
</feature>
<dbReference type="Proteomes" id="UP000015241">
    <property type="component" value="Unassembled WGS sequence"/>
</dbReference>
<sequence length="766" mass="81836">MAPPPWTTAEQREFLEPRLEAFCVARSTGSATRFRYELYHQWFQAYPEREVLFPGLEGELTTEQTSALSKAIVQRKKSLRNWYNNHAGQKGRRVASSRRVNLNSVLKPKGRRALQAIEVYCRKYYKGRVKEDVDRICEERGYTRKERFEVMRRLTKEAFDKEDDTVKREIDDEVKASREYTEALGDGSEGLTMSAAISQLAVDNIPTACSQLFDSAQEVIRNGYFLVVAVVEDSNCSGKFASWAYHSEPRREGKTFDFGSCHDDFKAQYIRPFVEYARKDTATHRKEEEDRAAEVAAARATSDESPVDAATPTPSPPSSCDERPLGSQSPTAAKSTESPPSVHEGSERGTALVALDTAMAVDTVMAVDTTMAVDTPADAPVSGAMPETAQAIISGPTLPSTHTIAGVRPASIPSSPATASSSFHSGSSLSALGGDEDGFVALLHAGDQNWCEDHRAESDSASDVDLSMIDFSGLEPAFPWQEYASQGANSCNFGNFSYPVPSEQSFVPPMPPPPPMYPQGMSPADVSAILAQAHLVQQWSQNGYNFFGGSAFPNVPDMSLMSALAPGIQFPTPQMLPAPPQMLPAPPQMLPAHQTFSASSSDQPMLAPTTPTHGHSVPAGTSMTGHHASAPIALGDSTATAIGQAISTGHMLAPPAAGAISSLATTPAGSQMLPGAPSTQSAGCMVSSFDSNNPIAGDTATPAGASEGRPQRLRRPPANPDGTIPSNIPGSRAVCAVGNDADPSGEVGAKRKRAGTATERRKRQSI</sequence>